<evidence type="ECO:0000256" key="3">
    <source>
        <dbReference type="ARBA" id="ARBA00038050"/>
    </source>
</evidence>
<dbReference type="SUPFAM" id="SSF102462">
    <property type="entry name" value="Peptidyl-tRNA hydrolase II"/>
    <property type="match status" value="1"/>
</dbReference>
<keyword evidence="2" id="KW-0378">Hydrolase</keyword>
<dbReference type="RefSeq" id="XP_013238022.1">
    <property type="nucleotide sequence ID" value="XM_013382568.1"/>
</dbReference>
<accession>A0A098VRJ9</accession>
<keyword evidence="6" id="KW-1185">Reference proteome</keyword>
<dbReference type="FunFam" id="3.40.1490.10:FF:000001">
    <property type="entry name" value="Peptidyl-tRNA hydrolase 2"/>
    <property type="match status" value="1"/>
</dbReference>
<sequence length="112" mass="12179">MTKGKVAAQCCHAALAAYQAALRQRQSDLLQMWESQGQPKITLRVRDEAEMLQIRDAARTHSLITASVKDAGHTQVVPGTRTVLAIGPGMHCASRVGPTPVIDYLCGHLKLY</sequence>
<comment type="catalytic activity">
    <reaction evidence="4">
        <text>an N-acyl-L-alpha-aminoacyl-tRNA + H2O = an N-acyl-L-amino acid + a tRNA + H(+)</text>
        <dbReference type="Rhea" id="RHEA:54448"/>
        <dbReference type="Rhea" id="RHEA-COMP:10123"/>
        <dbReference type="Rhea" id="RHEA-COMP:13883"/>
        <dbReference type="ChEBI" id="CHEBI:15377"/>
        <dbReference type="ChEBI" id="CHEBI:15378"/>
        <dbReference type="ChEBI" id="CHEBI:59874"/>
        <dbReference type="ChEBI" id="CHEBI:78442"/>
        <dbReference type="ChEBI" id="CHEBI:138191"/>
        <dbReference type="EC" id="3.1.1.29"/>
    </reaction>
</comment>
<dbReference type="GeneID" id="25259501"/>
<dbReference type="Pfam" id="PF01981">
    <property type="entry name" value="PTH2"/>
    <property type="match status" value="1"/>
</dbReference>
<name>A0A098VRJ9_9MICR</name>
<dbReference type="EMBL" id="JMKJ01000233">
    <property type="protein sequence ID" value="KGG51595.1"/>
    <property type="molecule type" value="Genomic_DNA"/>
</dbReference>
<dbReference type="PANTHER" id="PTHR12649:SF11">
    <property type="entry name" value="PEPTIDYL-TRNA HYDROLASE 2, MITOCHONDRIAL"/>
    <property type="match status" value="1"/>
</dbReference>
<dbReference type="InterPro" id="IPR023476">
    <property type="entry name" value="Pep_tRNA_hydro_II_dom_sf"/>
</dbReference>
<dbReference type="HOGENOM" id="CLU_073661_2_3_1"/>
<dbReference type="GO" id="GO:0005829">
    <property type="term" value="C:cytosol"/>
    <property type="evidence" value="ECO:0007669"/>
    <property type="project" value="TreeGrafter"/>
</dbReference>
<evidence type="ECO:0000313" key="5">
    <source>
        <dbReference type="EMBL" id="KGG51595.1"/>
    </source>
</evidence>
<dbReference type="OrthoDB" id="1733656at2759"/>
<evidence type="ECO:0000256" key="2">
    <source>
        <dbReference type="ARBA" id="ARBA00022801"/>
    </source>
</evidence>
<reference evidence="5 6" key="1">
    <citation type="submission" date="2014-04" db="EMBL/GenBank/DDBJ databases">
        <title>A new species of microsporidia sheds light on the evolution of extreme parasitism.</title>
        <authorList>
            <person name="Haag K.L."/>
            <person name="James T.Y."/>
            <person name="Larsson R."/>
            <person name="Schaer T.M."/>
            <person name="Refardt D."/>
            <person name="Pombert J.-F."/>
            <person name="Ebert D."/>
        </authorList>
    </citation>
    <scope>NUCLEOTIDE SEQUENCE [LARGE SCALE GENOMIC DNA]</scope>
    <source>
        <strain evidence="5 6">UGP3</strain>
        <tissue evidence="5">Spores</tissue>
    </source>
</reference>
<dbReference type="InterPro" id="IPR002833">
    <property type="entry name" value="PTH2"/>
</dbReference>
<proteinExistence type="inferred from homology"/>
<dbReference type="NCBIfam" id="TIGR00283">
    <property type="entry name" value="arch_pth2"/>
    <property type="match status" value="1"/>
</dbReference>
<gene>
    <name evidence="5" type="ORF">DI09_30p110</name>
</gene>
<organism evidence="5 6">
    <name type="scientific">Mitosporidium daphniae</name>
    <dbReference type="NCBI Taxonomy" id="1485682"/>
    <lineage>
        <taxon>Eukaryota</taxon>
        <taxon>Fungi</taxon>
        <taxon>Fungi incertae sedis</taxon>
        <taxon>Microsporidia</taxon>
        <taxon>Mitosporidium</taxon>
    </lineage>
</organism>
<comment type="similarity">
    <text evidence="3">Belongs to the PTH2 family.</text>
</comment>
<dbReference type="Proteomes" id="UP000029725">
    <property type="component" value="Unassembled WGS sequence"/>
</dbReference>
<evidence type="ECO:0000256" key="1">
    <source>
        <dbReference type="ARBA" id="ARBA00013260"/>
    </source>
</evidence>
<dbReference type="GO" id="GO:0004045">
    <property type="term" value="F:peptidyl-tRNA hydrolase activity"/>
    <property type="evidence" value="ECO:0007669"/>
    <property type="project" value="UniProtKB-EC"/>
</dbReference>
<dbReference type="EC" id="3.1.1.29" evidence="1"/>
<dbReference type="VEuPathDB" id="MicrosporidiaDB:DI09_30p110"/>
<dbReference type="Gene3D" id="3.40.1490.10">
    <property type="entry name" value="Bit1"/>
    <property type="match status" value="1"/>
</dbReference>
<evidence type="ECO:0000256" key="4">
    <source>
        <dbReference type="ARBA" id="ARBA00048707"/>
    </source>
</evidence>
<dbReference type="AlphaFoldDB" id="A0A098VRJ9"/>
<evidence type="ECO:0000313" key="6">
    <source>
        <dbReference type="Proteomes" id="UP000029725"/>
    </source>
</evidence>
<comment type="caution">
    <text evidence="5">The sequence shown here is derived from an EMBL/GenBank/DDBJ whole genome shotgun (WGS) entry which is preliminary data.</text>
</comment>
<protein>
    <recommendedName>
        <fullName evidence="1">peptidyl-tRNA hydrolase</fullName>
        <ecNumber evidence="1">3.1.1.29</ecNumber>
    </recommendedName>
</protein>
<dbReference type="PANTHER" id="PTHR12649">
    <property type="entry name" value="PEPTIDYL-TRNA HYDROLASE 2"/>
    <property type="match status" value="1"/>
</dbReference>